<comment type="function">
    <text evidence="8">Catalyzes the stereoinversion of LL-2,6-diaminopimelate (L,L-DAP) to meso-diaminopimelate (meso-DAP), a precursor of L-lysine and an essential component of the bacterial peptidoglycan.</text>
</comment>
<evidence type="ECO:0000256" key="2">
    <source>
        <dbReference type="ARBA" id="ARBA00010219"/>
    </source>
</evidence>
<evidence type="ECO:0000256" key="4">
    <source>
        <dbReference type="ARBA" id="ARBA00022605"/>
    </source>
</evidence>
<keyword evidence="6 8" id="KW-0413">Isomerase</keyword>
<comment type="subunit">
    <text evidence="8">Homodimer.</text>
</comment>
<evidence type="ECO:0000256" key="9">
    <source>
        <dbReference type="PROSITE-ProRule" id="PRU10125"/>
    </source>
</evidence>
<evidence type="ECO:0000313" key="11">
    <source>
        <dbReference type="Proteomes" id="UP001207918"/>
    </source>
</evidence>
<comment type="subcellular location">
    <subcellularLocation>
        <location evidence="8">Cytoplasm</location>
    </subcellularLocation>
</comment>
<dbReference type="GO" id="GO:0008837">
    <property type="term" value="F:diaminopimelate epimerase activity"/>
    <property type="evidence" value="ECO:0007669"/>
    <property type="project" value="UniProtKB-EC"/>
</dbReference>
<feature type="active site" description="Proton acceptor" evidence="8">
    <location>
        <position position="212"/>
    </location>
</feature>
<dbReference type="PROSITE" id="PS01326">
    <property type="entry name" value="DAP_EPIMERASE"/>
    <property type="match status" value="1"/>
</dbReference>
<dbReference type="HAMAP" id="MF_00197">
    <property type="entry name" value="DAP_epimerase"/>
    <property type="match status" value="1"/>
</dbReference>
<dbReference type="NCBIfam" id="TIGR00652">
    <property type="entry name" value="DapF"/>
    <property type="match status" value="1"/>
</dbReference>
<keyword evidence="4 8" id="KW-0028">Amino-acid biosynthesis</keyword>
<gene>
    <name evidence="8" type="primary">dapF</name>
    <name evidence="10" type="ORF">J6I44_07330</name>
</gene>
<dbReference type="Proteomes" id="UP001207918">
    <property type="component" value="Unassembled WGS sequence"/>
</dbReference>
<feature type="site" description="Could be important to modulate the pK values of the two catalytic cysteine residues" evidence="8">
    <location>
        <position position="149"/>
    </location>
</feature>
<dbReference type="SUPFAM" id="SSF54506">
    <property type="entry name" value="Diaminopimelate epimerase-like"/>
    <property type="match status" value="2"/>
</dbReference>
<dbReference type="Pfam" id="PF01678">
    <property type="entry name" value="DAP_epimerase"/>
    <property type="match status" value="2"/>
</dbReference>
<protein>
    <recommendedName>
        <fullName evidence="3 8">Diaminopimelate epimerase</fullName>
        <shortName evidence="8">DAP epimerase</shortName>
        <ecNumber evidence="3 8">5.1.1.7</ecNumber>
    </recommendedName>
    <alternativeName>
        <fullName evidence="8">PLP-independent amino acid racemase</fullName>
    </alternativeName>
</protein>
<feature type="binding site" evidence="8">
    <location>
        <begin position="213"/>
        <end position="214"/>
    </location>
    <ligand>
        <name>substrate</name>
    </ligand>
</feature>
<feature type="active site" evidence="9">
    <location>
        <position position="81"/>
    </location>
</feature>
<name>A0ABT3PL88_9BACT</name>
<dbReference type="Gene3D" id="3.10.310.10">
    <property type="entry name" value="Diaminopimelate Epimerase, Chain A, domain 1"/>
    <property type="match status" value="2"/>
</dbReference>
<organism evidence="10 11">
    <name type="scientific">Fodinibius salsisoli</name>
    <dbReference type="NCBI Taxonomy" id="2820877"/>
    <lineage>
        <taxon>Bacteria</taxon>
        <taxon>Pseudomonadati</taxon>
        <taxon>Balneolota</taxon>
        <taxon>Balneolia</taxon>
        <taxon>Balneolales</taxon>
        <taxon>Balneolaceae</taxon>
        <taxon>Fodinibius</taxon>
    </lineage>
</organism>
<evidence type="ECO:0000256" key="7">
    <source>
        <dbReference type="ARBA" id="ARBA00051712"/>
    </source>
</evidence>
<evidence type="ECO:0000256" key="3">
    <source>
        <dbReference type="ARBA" id="ARBA00013080"/>
    </source>
</evidence>
<feature type="binding site" evidence="8">
    <location>
        <begin position="202"/>
        <end position="203"/>
    </location>
    <ligand>
        <name>substrate</name>
    </ligand>
</feature>
<evidence type="ECO:0000256" key="6">
    <source>
        <dbReference type="ARBA" id="ARBA00023235"/>
    </source>
</evidence>
<keyword evidence="8" id="KW-0963">Cytoplasm</keyword>
<feature type="site" description="Could be important to modulate the pK values of the two catalytic cysteine residues" evidence="8">
    <location>
        <position position="202"/>
    </location>
</feature>
<accession>A0ABT3PL88</accession>
<dbReference type="RefSeq" id="WP_265765391.1">
    <property type="nucleotide sequence ID" value="NZ_JAGGJA010000004.1"/>
</dbReference>
<feature type="active site" description="Proton donor" evidence="8">
    <location>
        <position position="81"/>
    </location>
</feature>
<sequence>MDNKTNIPFTKMQGAGNDFVVIDNRKGHFSKQELIAKTPNLCDRRFGIGADGLLVLLPAEHNQADYTMFYRNADGSDAGMCGNGARCLSLFAHEAGFPREHIFNVHDVLYEASIQDKNSVQISFPVKTSIEEVTIEGQQILVLHTGTEHIVLQSDAEHLEKEDRLCEQGSELRYHSHFEPKGTNVNFINGKDETTVQLQTYERGVEDLTLACGTGAIASALAWHYWQNEMDTDYSFDVLTKGGKLQVDFSFDPQTKTYSNLKLEGPAHFVFKGSYPG</sequence>
<evidence type="ECO:0000256" key="1">
    <source>
        <dbReference type="ARBA" id="ARBA00005196"/>
    </source>
</evidence>
<comment type="catalytic activity">
    <reaction evidence="7 8">
        <text>(2S,6S)-2,6-diaminopimelate = meso-2,6-diaminopimelate</text>
        <dbReference type="Rhea" id="RHEA:15393"/>
        <dbReference type="ChEBI" id="CHEBI:57609"/>
        <dbReference type="ChEBI" id="CHEBI:57791"/>
        <dbReference type="EC" id="5.1.1.7"/>
    </reaction>
</comment>
<comment type="caution">
    <text evidence="10">The sequence shown here is derived from an EMBL/GenBank/DDBJ whole genome shotgun (WGS) entry which is preliminary data.</text>
</comment>
<dbReference type="EMBL" id="JAGGJA010000004">
    <property type="protein sequence ID" value="MCW9706662.1"/>
    <property type="molecule type" value="Genomic_DNA"/>
</dbReference>
<comment type="pathway">
    <text evidence="1 8">Amino-acid biosynthesis; L-lysine biosynthesis via DAP pathway; DL-2,6-diaminopimelate from LL-2,6-diaminopimelate: step 1/1.</text>
</comment>
<keyword evidence="11" id="KW-1185">Reference proteome</keyword>
<reference evidence="10 11" key="1">
    <citation type="submission" date="2021-03" db="EMBL/GenBank/DDBJ databases">
        <title>Aliifodinibius sp. nov., a new bacterium isolated from saline soil.</title>
        <authorList>
            <person name="Galisteo C."/>
            <person name="De La Haba R."/>
            <person name="Sanchez-Porro C."/>
            <person name="Ventosa A."/>
        </authorList>
    </citation>
    <scope>NUCLEOTIDE SEQUENCE [LARGE SCALE GENOMIC DNA]</scope>
    <source>
        <strain evidence="10 11">1BSP15-2V2</strain>
    </source>
</reference>
<feature type="binding site" evidence="8">
    <location>
        <position position="72"/>
    </location>
    <ligand>
        <name>substrate</name>
    </ligand>
</feature>
<feature type="binding site" evidence="8">
    <location>
        <position position="17"/>
    </location>
    <ligand>
        <name>substrate</name>
    </ligand>
</feature>
<dbReference type="InterPro" id="IPR001653">
    <property type="entry name" value="DAP_epimerase_DapF"/>
</dbReference>
<keyword evidence="5 8" id="KW-0457">Lysine biosynthesis</keyword>
<evidence type="ECO:0000313" key="10">
    <source>
        <dbReference type="EMBL" id="MCW9706662.1"/>
    </source>
</evidence>
<evidence type="ECO:0000256" key="8">
    <source>
        <dbReference type="HAMAP-Rule" id="MF_00197"/>
    </source>
</evidence>
<dbReference type="PANTHER" id="PTHR31689:SF0">
    <property type="entry name" value="DIAMINOPIMELATE EPIMERASE"/>
    <property type="match status" value="1"/>
</dbReference>
<dbReference type="PANTHER" id="PTHR31689">
    <property type="entry name" value="DIAMINOPIMELATE EPIMERASE, CHLOROPLASTIC"/>
    <property type="match status" value="1"/>
</dbReference>
<evidence type="ECO:0000256" key="5">
    <source>
        <dbReference type="ARBA" id="ARBA00023154"/>
    </source>
</evidence>
<feature type="binding site" evidence="8">
    <location>
        <position position="184"/>
    </location>
    <ligand>
        <name>substrate</name>
    </ligand>
</feature>
<comment type="similarity">
    <text evidence="2 8">Belongs to the diaminopimelate epimerase family.</text>
</comment>
<dbReference type="InterPro" id="IPR018510">
    <property type="entry name" value="DAP_epimerase_AS"/>
</dbReference>
<feature type="binding site" evidence="8">
    <location>
        <begin position="82"/>
        <end position="83"/>
    </location>
    <ligand>
        <name>substrate</name>
    </ligand>
</feature>
<dbReference type="EC" id="5.1.1.7" evidence="3 8"/>
<proteinExistence type="inferred from homology"/>
<comment type="caution">
    <text evidence="8">Lacks conserved residue(s) required for the propagation of feature annotation.</text>
</comment>